<comment type="subcellular location">
    <subcellularLocation>
        <location evidence="1">Cell membrane</location>
        <topology evidence="1">Multi-pass membrane protein</topology>
    </subcellularLocation>
</comment>
<reference evidence="12 13" key="1">
    <citation type="submission" date="2015-12" db="EMBL/GenBank/DDBJ databases">
        <title>Genome sequence of Aneurinibacillus soli.</title>
        <authorList>
            <person name="Lee J.S."/>
            <person name="Lee K.C."/>
            <person name="Kim K.K."/>
            <person name="Lee B.W."/>
        </authorList>
    </citation>
    <scope>NUCLEOTIDE SEQUENCE [LARGE SCALE GENOMIC DNA]</scope>
    <source>
        <strain evidence="12 13">CB4</strain>
    </source>
</reference>
<dbReference type="InterPro" id="IPR000014">
    <property type="entry name" value="PAS"/>
</dbReference>
<dbReference type="FunFam" id="3.30.70.270:FF:000001">
    <property type="entry name" value="Diguanylate cyclase domain protein"/>
    <property type="match status" value="1"/>
</dbReference>
<evidence type="ECO:0000313" key="13">
    <source>
        <dbReference type="Proteomes" id="UP000217696"/>
    </source>
</evidence>
<dbReference type="Gene3D" id="3.30.450.20">
    <property type="entry name" value="PAS domain"/>
    <property type="match status" value="3"/>
</dbReference>
<dbReference type="NCBIfam" id="TIGR00254">
    <property type="entry name" value="GGDEF"/>
    <property type="match status" value="1"/>
</dbReference>
<dbReference type="EMBL" id="AP017312">
    <property type="protein sequence ID" value="BAU26879.1"/>
    <property type="molecule type" value="Genomic_DNA"/>
</dbReference>
<keyword evidence="6" id="KW-0547">Nucleotide-binding</keyword>
<dbReference type="InterPro" id="IPR013655">
    <property type="entry name" value="PAS_fold_3"/>
</dbReference>
<dbReference type="CDD" id="cd12914">
    <property type="entry name" value="PDC1_DGC_like"/>
    <property type="match status" value="1"/>
</dbReference>
<evidence type="ECO:0000256" key="4">
    <source>
        <dbReference type="ARBA" id="ARBA00022679"/>
    </source>
</evidence>
<keyword evidence="9" id="KW-1133">Transmembrane helix</keyword>
<dbReference type="GO" id="GO:0005524">
    <property type="term" value="F:ATP binding"/>
    <property type="evidence" value="ECO:0007669"/>
    <property type="project" value="UniProtKB-KW"/>
</dbReference>
<dbReference type="InterPro" id="IPR029151">
    <property type="entry name" value="Sensor-like_sf"/>
</dbReference>
<dbReference type="Gene3D" id="6.10.340.10">
    <property type="match status" value="1"/>
</dbReference>
<dbReference type="CDD" id="cd01949">
    <property type="entry name" value="GGDEF"/>
    <property type="match status" value="1"/>
</dbReference>
<dbReference type="Proteomes" id="UP000217696">
    <property type="component" value="Chromosome"/>
</dbReference>
<dbReference type="CDD" id="cd00130">
    <property type="entry name" value="PAS"/>
    <property type="match status" value="2"/>
</dbReference>
<evidence type="ECO:0000313" key="12">
    <source>
        <dbReference type="EMBL" id="BAU26879.1"/>
    </source>
</evidence>
<dbReference type="InterPro" id="IPR043128">
    <property type="entry name" value="Rev_trsase/Diguanyl_cyclase"/>
</dbReference>
<dbReference type="InterPro" id="IPR029787">
    <property type="entry name" value="Nucleotide_cyclase"/>
</dbReference>
<name>A0A0U5B0S9_9BACL</name>
<dbReference type="InterPro" id="IPR013767">
    <property type="entry name" value="PAS_fold"/>
</dbReference>
<dbReference type="InterPro" id="IPR035965">
    <property type="entry name" value="PAS-like_dom_sf"/>
</dbReference>
<dbReference type="Pfam" id="PF08447">
    <property type="entry name" value="PAS_3"/>
    <property type="match status" value="1"/>
</dbReference>
<keyword evidence="7" id="KW-0418">Kinase</keyword>
<dbReference type="CDD" id="cd18774">
    <property type="entry name" value="PDC2_HK_sensor"/>
    <property type="match status" value="1"/>
</dbReference>
<dbReference type="GO" id="GO:0005886">
    <property type="term" value="C:plasma membrane"/>
    <property type="evidence" value="ECO:0007669"/>
    <property type="project" value="UniProtKB-SubCell"/>
</dbReference>
<dbReference type="SMART" id="SM00267">
    <property type="entry name" value="GGDEF"/>
    <property type="match status" value="1"/>
</dbReference>
<gene>
    <name evidence="12" type="primary">cph2_1</name>
    <name evidence="12" type="ORF">CB4_01048</name>
</gene>
<dbReference type="GO" id="GO:0000160">
    <property type="term" value="P:phosphorelay signal transduction system"/>
    <property type="evidence" value="ECO:0007669"/>
    <property type="project" value="UniProtKB-KW"/>
</dbReference>
<evidence type="ECO:0000256" key="3">
    <source>
        <dbReference type="ARBA" id="ARBA00022553"/>
    </source>
</evidence>
<dbReference type="Pfam" id="PF00990">
    <property type="entry name" value="GGDEF"/>
    <property type="match status" value="1"/>
</dbReference>
<dbReference type="GO" id="GO:1902201">
    <property type="term" value="P:negative regulation of bacterial-type flagellum-dependent cell motility"/>
    <property type="evidence" value="ECO:0007669"/>
    <property type="project" value="TreeGrafter"/>
</dbReference>
<dbReference type="PANTHER" id="PTHR45138:SF9">
    <property type="entry name" value="DIGUANYLATE CYCLASE DGCM-RELATED"/>
    <property type="match status" value="1"/>
</dbReference>
<sequence>MFNYIYRLFRLKTIKSRLQFWGIFFVFLIGISSLIPTFFIISRGIKADQMNYLEQTVSLQSTAIENWFNERSSYIRTISNLNEIRNLDKERMKNILTSAVNLQSEFDMLTYINKNGFIEIDSSKSGAKIKNQASINLSDRDYFQEGKKGKEFVSDVIIARATGKPSIIVSCPIIDSQQQFQGVIAGVVEPRTVEKIMERMRFGKTGETYLVNREGVMITESRFIADLIKYGMVSSTARLNLKVHTEIVQKAQTNLSVVLPYSNYRGVESLGAYHWTQNGKWLVIAEVNQAEMLDSLYNSMFIIIMSILCIVAFVLYIVLKVSHHIERPLQFVLNGVRLIQKSNYKYRIDVKEVAPRAIEFQEVCSAFNLMAETVETTIHGLEDSEERYRTLIETSPHTVLVHSKGKIVFMNQEGALLFGANHPEELIGKDVISLVHPDSLLQVKERVASSYENKKQAELLEEKLLRLDGTIIYTETVANPITYNGNPGSLVIVRDITERKKIEKALQDSEEKFRLLAETSGDMITIHNVEGEYLYVSPACHRLLQYEMDNLLGKSAYLLIHPDDLEYVHNAFLTLQHVNYTSSTYRIRQKSGEYVWFETNLATIRTVEGALEKIVAVSRDITERKLLEQQLQEANHRLEMLSWRDGLTGIANRRFFDEKLESEWKRAARGSTPLSLIMIDIDHFKLYNDTYGHQGGDDCLKKVAETLASVPNRSGDIVARYGGEEFAVILPQTNNADALKIAEKLCKAIASLEIPHASSKVADIVTVSAGLATMLPTPFSNPAEVISLADKALYYAKESGRNQVQNFHEAIVS</sequence>
<dbReference type="AlphaFoldDB" id="A0A0U5B0S9"/>
<dbReference type="PROSITE" id="PS50112">
    <property type="entry name" value="PAS"/>
    <property type="match status" value="2"/>
</dbReference>
<keyword evidence="13" id="KW-1185">Reference proteome</keyword>
<dbReference type="SUPFAM" id="SSF55073">
    <property type="entry name" value="Nucleotide cyclase"/>
    <property type="match status" value="1"/>
</dbReference>
<dbReference type="SUPFAM" id="SSF103190">
    <property type="entry name" value="Sensory domain-like"/>
    <property type="match status" value="1"/>
</dbReference>
<dbReference type="KEGG" id="asoc:CB4_01048"/>
<dbReference type="Gene3D" id="3.30.70.270">
    <property type="match status" value="1"/>
</dbReference>
<dbReference type="Pfam" id="PF02743">
    <property type="entry name" value="dCache_1"/>
    <property type="match status" value="1"/>
</dbReference>
<dbReference type="InterPro" id="IPR003660">
    <property type="entry name" value="HAMP_dom"/>
</dbReference>
<evidence type="ECO:0000256" key="5">
    <source>
        <dbReference type="ARBA" id="ARBA00022692"/>
    </source>
</evidence>
<keyword evidence="5" id="KW-0812">Transmembrane</keyword>
<evidence type="ECO:0000256" key="8">
    <source>
        <dbReference type="ARBA" id="ARBA00022840"/>
    </source>
</evidence>
<dbReference type="PANTHER" id="PTHR45138">
    <property type="entry name" value="REGULATORY COMPONENTS OF SENSORY TRANSDUCTION SYSTEM"/>
    <property type="match status" value="1"/>
</dbReference>
<dbReference type="InterPro" id="IPR000160">
    <property type="entry name" value="GGDEF_dom"/>
</dbReference>
<organism evidence="12 13">
    <name type="scientific">Aneurinibacillus soli</name>
    <dbReference type="NCBI Taxonomy" id="1500254"/>
    <lineage>
        <taxon>Bacteria</taxon>
        <taxon>Bacillati</taxon>
        <taxon>Bacillota</taxon>
        <taxon>Bacilli</taxon>
        <taxon>Bacillales</taxon>
        <taxon>Paenibacillaceae</taxon>
        <taxon>Aneurinibacillus group</taxon>
        <taxon>Aneurinibacillus</taxon>
    </lineage>
</organism>
<keyword evidence="2" id="KW-1003">Cell membrane</keyword>
<dbReference type="SMART" id="SM00091">
    <property type="entry name" value="PAS"/>
    <property type="match status" value="2"/>
</dbReference>
<proteinExistence type="predicted"/>
<dbReference type="PROSITE" id="PS50887">
    <property type="entry name" value="GGDEF"/>
    <property type="match status" value="1"/>
</dbReference>
<keyword evidence="3" id="KW-0597">Phosphoprotein</keyword>
<dbReference type="InterPro" id="IPR033479">
    <property type="entry name" value="dCache_1"/>
</dbReference>
<keyword evidence="10" id="KW-0902">Two-component regulatory system</keyword>
<evidence type="ECO:0000256" key="10">
    <source>
        <dbReference type="ARBA" id="ARBA00023012"/>
    </source>
</evidence>
<dbReference type="GO" id="GO:0016301">
    <property type="term" value="F:kinase activity"/>
    <property type="evidence" value="ECO:0007669"/>
    <property type="project" value="UniProtKB-KW"/>
</dbReference>
<accession>A0A0U5B0S9</accession>
<dbReference type="GO" id="GO:0043709">
    <property type="term" value="P:cell adhesion involved in single-species biofilm formation"/>
    <property type="evidence" value="ECO:0007669"/>
    <property type="project" value="TreeGrafter"/>
</dbReference>
<keyword evidence="8" id="KW-0067">ATP-binding</keyword>
<dbReference type="RefSeq" id="WP_172890802.1">
    <property type="nucleotide sequence ID" value="NZ_QJSZ01000027.1"/>
</dbReference>
<dbReference type="SUPFAM" id="SSF55785">
    <property type="entry name" value="PYP-like sensor domain (PAS domain)"/>
    <property type="match status" value="2"/>
</dbReference>
<dbReference type="NCBIfam" id="TIGR00229">
    <property type="entry name" value="sensory_box"/>
    <property type="match status" value="2"/>
</dbReference>
<evidence type="ECO:0000256" key="7">
    <source>
        <dbReference type="ARBA" id="ARBA00022777"/>
    </source>
</evidence>
<dbReference type="InterPro" id="IPR050469">
    <property type="entry name" value="Diguanylate_Cyclase"/>
</dbReference>
<dbReference type="SMART" id="SM00086">
    <property type="entry name" value="PAC"/>
    <property type="match status" value="2"/>
</dbReference>
<dbReference type="PROSITE" id="PS50885">
    <property type="entry name" value="HAMP"/>
    <property type="match status" value="1"/>
</dbReference>
<evidence type="ECO:0000256" key="2">
    <source>
        <dbReference type="ARBA" id="ARBA00022475"/>
    </source>
</evidence>
<protein>
    <submittedName>
        <fullName evidence="12">Phytochrome-like protein cph2</fullName>
    </submittedName>
</protein>
<dbReference type="PROSITE" id="PS50113">
    <property type="entry name" value="PAC"/>
    <property type="match status" value="2"/>
</dbReference>
<evidence type="ECO:0000256" key="1">
    <source>
        <dbReference type="ARBA" id="ARBA00004651"/>
    </source>
</evidence>
<keyword evidence="11" id="KW-0472">Membrane</keyword>
<dbReference type="Pfam" id="PF00989">
    <property type="entry name" value="PAS"/>
    <property type="match status" value="1"/>
</dbReference>
<evidence type="ECO:0000256" key="9">
    <source>
        <dbReference type="ARBA" id="ARBA00022989"/>
    </source>
</evidence>
<evidence type="ECO:0000256" key="6">
    <source>
        <dbReference type="ARBA" id="ARBA00022741"/>
    </source>
</evidence>
<dbReference type="GO" id="GO:0006355">
    <property type="term" value="P:regulation of DNA-templated transcription"/>
    <property type="evidence" value="ECO:0007669"/>
    <property type="project" value="InterPro"/>
</dbReference>
<evidence type="ECO:0000256" key="11">
    <source>
        <dbReference type="ARBA" id="ARBA00023136"/>
    </source>
</evidence>
<dbReference type="GO" id="GO:0052621">
    <property type="term" value="F:diguanylate cyclase activity"/>
    <property type="evidence" value="ECO:0007669"/>
    <property type="project" value="TreeGrafter"/>
</dbReference>
<dbReference type="InterPro" id="IPR001610">
    <property type="entry name" value="PAC"/>
</dbReference>
<keyword evidence="4" id="KW-0808">Transferase</keyword>
<dbReference type="InterPro" id="IPR000700">
    <property type="entry name" value="PAS-assoc_C"/>
</dbReference>